<reference evidence="2" key="2">
    <citation type="submission" date="2015-08" db="UniProtKB">
        <authorList>
            <consortium name="WormBaseParasite"/>
        </authorList>
    </citation>
    <scope>IDENTIFICATION</scope>
</reference>
<dbReference type="WBParaSite" id="SVE_0188100.1">
    <property type="protein sequence ID" value="SVE_0188100.1"/>
    <property type="gene ID" value="SVE_0188100"/>
</dbReference>
<protein>
    <submittedName>
        <fullName evidence="2">Uncharacterized protein</fullName>
    </submittedName>
</protein>
<sequence>MKIGFSNIFLPWPLNDPINVSLSVTPPKVVEKNILGDNILPEATNWLYDELDPPISQSSSMNNIKNLIRTYSLRKK</sequence>
<evidence type="ECO:0000313" key="1">
    <source>
        <dbReference type="Proteomes" id="UP000035680"/>
    </source>
</evidence>
<dbReference type="Proteomes" id="UP000035680">
    <property type="component" value="Unassembled WGS sequence"/>
</dbReference>
<proteinExistence type="predicted"/>
<name>A0A0K0EZC2_STRVS</name>
<evidence type="ECO:0000313" key="2">
    <source>
        <dbReference type="WBParaSite" id="SVE_0188100.1"/>
    </source>
</evidence>
<keyword evidence="1" id="KW-1185">Reference proteome</keyword>
<reference evidence="1" key="1">
    <citation type="submission" date="2014-07" db="EMBL/GenBank/DDBJ databases">
        <authorList>
            <person name="Martin A.A"/>
            <person name="De Silva N."/>
        </authorList>
    </citation>
    <scope>NUCLEOTIDE SEQUENCE</scope>
</reference>
<dbReference type="AlphaFoldDB" id="A0A0K0EZC2"/>
<accession>A0A0K0EZC2</accession>
<organism evidence="1 2">
    <name type="scientific">Strongyloides venezuelensis</name>
    <name type="common">Threadworm</name>
    <dbReference type="NCBI Taxonomy" id="75913"/>
    <lineage>
        <taxon>Eukaryota</taxon>
        <taxon>Metazoa</taxon>
        <taxon>Ecdysozoa</taxon>
        <taxon>Nematoda</taxon>
        <taxon>Chromadorea</taxon>
        <taxon>Rhabditida</taxon>
        <taxon>Tylenchina</taxon>
        <taxon>Panagrolaimomorpha</taxon>
        <taxon>Strongyloidoidea</taxon>
        <taxon>Strongyloididae</taxon>
        <taxon>Strongyloides</taxon>
    </lineage>
</organism>